<feature type="compositionally biased region" description="Polar residues" evidence="1">
    <location>
        <begin position="865"/>
        <end position="880"/>
    </location>
</feature>
<evidence type="ECO:0000256" key="2">
    <source>
        <dbReference type="SAM" id="Phobius"/>
    </source>
</evidence>
<feature type="compositionally biased region" description="Low complexity" evidence="1">
    <location>
        <begin position="964"/>
        <end position="980"/>
    </location>
</feature>
<organism evidence="3 4">
    <name type="scientific">Hortaea werneckii</name>
    <name type="common">Black yeast</name>
    <name type="synonym">Cladosporium werneckii</name>
    <dbReference type="NCBI Taxonomy" id="91943"/>
    <lineage>
        <taxon>Eukaryota</taxon>
        <taxon>Fungi</taxon>
        <taxon>Dikarya</taxon>
        <taxon>Ascomycota</taxon>
        <taxon>Pezizomycotina</taxon>
        <taxon>Dothideomycetes</taxon>
        <taxon>Dothideomycetidae</taxon>
        <taxon>Mycosphaerellales</taxon>
        <taxon>Teratosphaeriaceae</taxon>
        <taxon>Hortaea</taxon>
    </lineage>
</organism>
<proteinExistence type="predicted"/>
<dbReference type="Proteomes" id="UP000271337">
    <property type="component" value="Unassembled WGS sequence"/>
</dbReference>
<keyword evidence="2" id="KW-1133">Transmembrane helix</keyword>
<feature type="transmembrane region" description="Helical" evidence="2">
    <location>
        <begin position="245"/>
        <end position="264"/>
    </location>
</feature>
<reference evidence="3 4" key="1">
    <citation type="journal article" date="2018" name="BMC Genomics">
        <title>Genomic evidence for intraspecific hybridization in a clonal and extremely halotolerant yeast.</title>
        <authorList>
            <person name="Gostincar C."/>
            <person name="Stajich J.E."/>
            <person name="Zupancic J."/>
            <person name="Zalar P."/>
            <person name="Gunde-Cimerman N."/>
        </authorList>
    </citation>
    <scope>NUCLEOTIDE SEQUENCE [LARGE SCALE GENOMIC DNA]</scope>
    <source>
        <strain evidence="3 4">EXF-6669</strain>
    </source>
</reference>
<feature type="compositionally biased region" description="Basic and acidic residues" evidence="1">
    <location>
        <begin position="650"/>
        <end position="660"/>
    </location>
</feature>
<feature type="region of interest" description="Disordered" evidence="1">
    <location>
        <begin position="636"/>
        <end position="660"/>
    </location>
</feature>
<sequence length="1401" mass="151546">MPPKKPTRNTPNARDTRHENGLAAPGKRISKKGSNGQLNGQPNAKPATAVPPPALPSTGLNQGLRFPRPVDPAKATDTGLQAGAKDDEVASEGKRRERTASETSMEDAGPGVEMGDNGAEHVAATASSIEPPPSQPACAKSTTSHAPGTLSAVSTILTYYPLRDAISILILLLSLPPTLVLVIQTLFASLTFVPPTAGISLSTLPNIKEMFNASNLGYPALATILIVDLLFWVCWLPVWKPVQTIILDLSQAVVAVSLSGAAATTGGPTYSIASCTLIVCVVHVLRYKAIHLTALDYLRSVIHKMDIGIQLDTPPFASSFLSPAPSVERGWLFAVIRTALGIHILSQGITTCIRRSLVRANERDQTLPSITRTDPEATAGSESHSRPSIGYSEGPQSPNAGSSTDGRPPGPSPSQREGSKRESSSKKKKKQANQVRSQQPLWAAIASTKVTFVKEMEQRDAADDAREASAMDINTRPTFSSTLNPHTDRIWISEVRDTEIFFCVDLSAEAAAESAERVEEGTSVSAGIDKSKPFYIRINGAAWSSTRIMSGATGDGADGRPRYDGEIFGLAPLSSYHCEIVGIATGNVLCAVSLITQAAPSAEQTASVPSQPQHPALRPSSPITTLKQSIQSAEAKLNETRNRTRKSKKDQRGVHSDIRKEINTLRSKLESSGGLDDKQKVRIAQISQHKNQAEEATAELKSQVEAFGDIPSEDLAEADTKKRAWKAAKDAKSLAERDSDNARAEVEQELNTLRVEITNAEAKREKLNSRHAQRTKDLESLQSKQQADMSAKQKRELERAQVAQRRLDDDMDMRNAIQSADDEATSLQVKAQHAYNEIAMLQSWGTAPSTFPPFSSPPTPEGFLHSNNNTSLSPQGNGFSSYGPRPSPFHLSQPSASNAPPIQRGRSSSMLSQYSGFTDDGSDDPPPYMFAQPEPQPPPHHRSWPMQPHTTAGAAMGEDHKESGGVNSGSYTNGSTGSNSPRPDAKPFVPAGKLQAPIGPPGKSRDKVPQNPGADNSFFNSLNKTVVPHVVLTAETDDFDEETTQQWRDEGFDTAYVPLLGGGNDFINRLRRTGDAFGVSEYYAIVAYGDAASLVLQAHLKPNHPKLCAVVAYYPSTIPSVHSKFPPSIKVLAHLAGKEIGVQHHPEVLGIQGKNKTVRKRLDPGAGYGEPLKISFPAYTYAGIEPGFAERDLDEFDPVAESVAFTRSLHTVRKGFRIDRNIETIRDDVVDLAAAGNAAGTVEHLRPYAHVINGPTLSGGVGTKGLSEYYNDFFQPLPADFRVRLLSRTVGNDGSRIVDELFVHFTHNREIHWILPGIPATNKKVEIVMISIVRMIGNQLESEHMYWDQASVLVQVGLLSPKMVPDSFKKKGVEELPIWGAESARAMKRGSSTHINELIPE</sequence>
<dbReference type="SUPFAM" id="SSF54427">
    <property type="entry name" value="NTF2-like"/>
    <property type="match status" value="1"/>
</dbReference>
<dbReference type="PANTHER" id="PTHR38436:SF3">
    <property type="entry name" value="CARBOXYMETHYLENEBUTENOLIDASE-RELATED"/>
    <property type="match status" value="1"/>
</dbReference>
<feature type="transmembrane region" description="Helical" evidence="2">
    <location>
        <begin position="165"/>
        <end position="187"/>
    </location>
</feature>
<feature type="compositionally biased region" description="Polar residues" evidence="1">
    <location>
        <begin position="32"/>
        <end position="42"/>
    </location>
</feature>
<feature type="region of interest" description="Disordered" evidence="1">
    <location>
        <begin position="850"/>
        <end position="1020"/>
    </location>
</feature>
<feature type="transmembrane region" description="Helical" evidence="2">
    <location>
        <begin position="216"/>
        <end position="238"/>
    </location>
</feature>
<protein>
    <recommendedName>
        <fullName evidence="5">SnoaL-like domain-containing protein</fullName>
    </recommendedName>
</protein>
<feature type="region of interest" description="Disordered" evidence="1">
    <location>
        <begin position="604"/>
        <end position="623"/>
    </location>
</feature>
<dbReference type="InterPro" id="IPR009959">
    <property type="entry name" value="Cyclase_SnoaL-like"/>
</dbReference>
<feature type="compositionally biased region" description="Polar residues" evidence="1">
    <location>
        <begin position="604"/>
        <end position="613"/>
    </location>
</feature>
<feature type="region of interest" description="Disordered" evidence="1">
    <location>
        <begin position="364"/>
        <end position="440"/>
    </location>
</feature>
<dbReference type="GO" id="GO:0030638">
    <property type="term" value="P:polyketide metabolic process"/>
    <property type="evidence" value="ECO:0007669"/>
    <property type="project" value="InterPro"/>
</dbReference>
<feature type="compositionally biased region" description="Polar residues" evidence="1">
    <location>
        <begin position="890"/>
        <end position="916"/>
    </location>
</feature>
<feature type="compositionally biased region" description="Basic and acidic residues" evidence="1">
    <location>
        <begin position="761"/>
        <end position="779"/>
    </location>
</feature>
<keyword evidence="2" id="KW-0812">Transmembrane</keyword>
<gene>
    <name evidence="3" type="ORF">D0867_11050</name>
</gene>
<keyword evidence="2" id="KW-0472">Membrane</keyword>
<feature type="compositionally biased region" description="Polar residues" evidence="1">
    <location>
        <begin position="394"/>
        <end position="405"/>
    </location>
</feature>
<comment type="caution">
    <text evidence="3">The sequence shown here is derived from an EMBL/GenBank/DDBJ whole genome shotgun (WGS) entry which is preliminary data.</text>
</comment>
<evidence type="ECO:0008006" key="5">
    <source>
        <dbReference type="Google" id="ProtNLM"/>
    </source>
</evidence>
<dbReference type="OrthoDB" id="4158994at2759"/>
<feature type="compositionally biased region" description="Basic and acidic residues" evidence="1">
    <location>
        <begin position="84"/>
        <end position="100"/>
    </location>
</feature>
<feature type="compositionally biased region" description="Pro residues" evidence="1">
    <location>
        <begin position="850"/>
        <end position="860"/>
    </location>
</feature>
<dbReference type="PANTHER" id="PTHR38436">
    <property type="entry name" value="POLYKETIDE CYCLASE SNOAL-LIKE DOMAIN"/>
    <property type="match status" value="1"/>
</dbReference>
<dbReference type="InterPro" id="IPR032710">
    <property type="entry name" value="NTF2-like_dom_sf"/>
</dbReference>
<evidence type="ECO:0000313" key="4">
    <source>
        <dbReference type="Proteomes" id="UP000271337"/>
    </source>
</evidence>
<dbReference type="Gene3D" id="3.10.450.50">
    <property type="match status" value="1"/>
</dbReference>
<dbReference type="VEuPathDB" id="FungiDB:BTJ68_01346"/>
<feature type="region of interest" description="Disordered" evidence="1">
    <location>
        <begin position="761"/>
        <end position="812"/>
    </location>
</feature>
<evidence type="ECO:0000313" key="3">
    <source>
        <dbReference type="EMBL" id="RMY02446.1"/>
    </source>
</evidence>
<feature type="compositionally biased region" description="Pro residues" evidence="1">
    <location>
        <begin position="924"/>
        <end position="938"/>
    </location>
</feature>
<feature type="region of interest" description="Disordered" evidence="1">
    <location>
        <begin position="1"/>
        <end position="146"/>
    </location>
</feature>
<name>A0A3M6YHA3_HORWE</name>
<dbReference type="EMBL" id="QWIL01001511">
    <property type="protein sequence ID" value="RMY02446.1"/>
    <property type="molecule type" value="Genomic_DNA"/>
</dbReference>
<accession>A0A3M6YHA3</accession>
<evidence type="ECO:0000256" key="1">
    <source>
        <dbReference type="SAM" id="MobiDB-lite"/>
    </source>
</evidence>